<evidence type="ECO:0000256" key="1">
    <source>
        <dbReference type="ARBA" id="ARBA00004651"/>
    </source>
</evidence>
<comment type="caution">
    <text evidence="10">The sequence shown here is derived from an EMBL/GenBank/DDBJ whole genome shotgun (WGS) entry which is preliminary data.</text>
</comment>
<dbReference type="GO" id="GO:0005886">
    <property type="term" value="C:plasma membrane"/>
    <property type="evidence" value="ECO:0007669"/>
    <property type="project" value="UniProtKB-SubCell"/>
</dbReference>
<feature type="domain" description="Glycosyltransferase RgtA/B/C/D-like" evidence="9">
    <location>
        <begin position="55"/>
        <end position="218"/>
    </location>
</feature>
<evidence type="ECO:0000256" key="7">
    <source>
        <dbReference type="ARBA" id="ARBA00023136"/>
    </source>
</evidence>
<feature type="transmembrane region" description="Helical" evidence="8">
    <location>
        <begin position="287"/>
        <end position="306"/>
    </location>
</feature>
<comment type="subcellular location">
    <subcellularLocation>
        <location evidence="1">Cell membrane</location>
        <topology evidence="1">Multi-pass membrane protein</topology>
    </subcellularLocation>
</comment>
<reference evidence="10" key="1">
    <citation type="journal article" date="2020" name="mSystems">
        <title>Genome- and Community-Level Interaction Insights into Carbon Utilization and Element Cycling Functions of Hydrothermarchaeota in Hydrothermal Sediment.</title>
        <authorList>
            <person name="Zhou Z."/>
            <person name="Liu Y."/>
            <person name="Xu W."/>
            <person name="Pan J."/>
            <person name="Luo Z.H."/>
            <person name="Li M."/>
        </authorList>
    </citation>
    <scope>NUCLEOTIDE SEQUENCE [LARGE SCALE GENOMIC DNA]</scope>
    <source>
        <strain evidence="10">HyVt-503</strain>
    </source>
</reference>
<evidence type="ECO:0000256" key="6">
    <source>
        <dbReference type="ARBA" id="ARBA00022989"/>
    </source>
</evidence>
<feature type="transmembrane region" description="Helical" evidence="8">
    <location>
        <begin position="156"/>
        <end position="187"/>
    </location>
</feature>
<keyword evidence="2" id="KW-1003">Cell membrane</keyword>
<feature type="transmembrane region" description="Helical" evidence="8">
    <location>
        <begin position="199"/>
        <end position="218"/>
    </location>
</feature>
<keyword evidence="4" id="KW-0808">Transferase</keyword>
<evidence type="ECO:0000259" key="9">
    <source>
        <dbReference type="Pfam" id="PF13231"/>
    </source>
</evidence>
<keyword evidence="3" id="KW-0328">Glycosyltransferase</keyword>
<evidence type="ECO:0000256" key="5">
    <source>
        <dbReference type="ARBA" id="ARBA00022692"/>
    </source>
</evidence>
<keyword evidence="7 8" id="KW-0472">Membrane</keyword>
<dbReference type="GO" id="GO:0009103">
    <property type="term" value="P:lipopolysaccharide biosynthetic process"/>
    <property type="evidence" value="ECO:0007669"/>
    <property type="project" value="UniProtKB-ARBA"/>
</dbReference>
<evidence type="ECO:0000256" key="2">
    <source>
        <dbReference type="ARBA" id="ARBA00022475"/>
    </source>
</evidence>
<sequence>MAMASTRHPSKIFFLFVLILTTLRLVFLATNPLDLAPDEAYYWDWSRHLDIGYYSKPPLIAWIIWLGTHLFGPTEFGVRFPALLLGTLSLIILFRFTRHLLGDEVALWATLLSGLTVGASIGSFIMTIDAPLILFWTLALLAAWNAIGHGESRRPLWWLTAGVATGLGLLSKQTMIAFPALFFLYLLSDKGLRRHFLTPWPYIAFFIAIFMLSPTIYWNMDHGWITILHTKHHFDPNRGGLIDGLKTFGELFGALFGLLTPVTFCLILMGSFWAGRPTNLLDLKKRYLFFMGPMPLGLILLLSLHQRVNPNWPGPFFITSTILAALWAIKLDHKKALRAGVAVSIVITSILYAAPYILPHTPLSGGGLDPFRRLMGWEELGRAMTDTAQQAGWPKEIPYIFTFPRQNVSELAFYMEDQPRIHLWRRPDGIKNQYSIWDSPLKHKRPFRALLVKPDGRSLKPSQIYLFK</sequence>
<dbReference type="InterPro" id="IPR038731">
    <property type="entry name" value="RgtA/B/C-like"/>
</dbReference>
<accession>A0A7V2WT37</accession>
<feature type="transmembrane region" description="Helical" evidence="8">
    <location>
        <begin position="251"/>
        <end position="275"/>
    </location>
</feature>
<dbReference type="Pfam" id="PF13231">
    <property type="entry name" value="PMT_2"/>
    <property type="match status" value="1"/>
</dbReference>
<feature type="transmembrane region" description="Helical" evidence="8">
    <location>
        <begin position="132"/>
        <end position="150"/>
    </location>
</feature>
<evidence type="ECO:0000256" key="4">
    <source>
        <dbReference type="ARBA" id="ARBA00022679"/>
    </source>
</evidence>
<dbReference type="GO" id="GO:0016763">
    <property type="term" value="F:pentosyltransferase activity"/>
    <property type="evidence" value="ECO:0007669"/>
    <property type="project" value="TreeGrafter"/>
</dbReference>
<dbReference type="PANTHER" id="PTHR33908">
    <property type="entry name" value="MANNOSYLTRANSFERASE YKCB-RELATED"/>
    <property type="match status" value="1"/>
</dbReference>
<feature type="non-terminal residue" evidence="10">
    <location>
        <position position="468"/>
    </location>
</feature>
<feature type="transmembrane region" description="Helical" evidence="8">
    <location>
        <begin position="106"/>
        <end position="125"/>
    </location>
</feature>
<evidence type="ECO:0000256" key="8">
    <source>
        <dbReference type="SAM" id="Phobius"/>
    </source>
</evidence>
<gene>
    <name evidence="10" type="ORF">ENJ63_05205</name>
</gene>
<keyword evidence="6 8" id="KW-1133">Transmembrane helix</keyword>
<feature type="transmembrane region" description="Helical" evidence="8">
    <location>
        <begin position="78"/>
        <end position="94"/>
    </location>
</feature>
<protein>
    <submittedName>
        <fullName evidence="10">Glycosyltransferase family 39 protein</fullName>
    </submittedName>
</protein>
<dbReference type="Proteomes" id="UP000885797">
    <property type="component" value="Unassembled WGS sequence"/>
</dbReference>
<dbReference type="InterPro" id="IPR050297">
    <property type="entry name" value="LipidA_mod_glycosyltrf_83"/>
</dbReference>
<name>A0A7V2WT37_9BACT</name>
<proteinExistence type="predicted"/>
<dbReference type="PANTHER" id="PTHR33908:SF11">
    <property type="entry name" value="MEMBRANE PROTEIN"/>
    <property type="match status" value="1"/>
</dbReference>
<feature type="transmembrane region" description="Helical" evidence="8">
    <location>
        <begin position="336"/>
        <end position="358"/>
    </location>
</feature>
<dbReference type="AlphaFoldDB" id="A0A7V2WT37"/>
<dbReference type="EMBL" id="DRND01000416">
    <property type="protein sequence ID" value="HFC47264.1"/>
    <property type="molecule type" value="Genomic_DNA"/>
</dbReference>
<keyword evidence="5 8" id="KW-0812">Transmembrane</keyword>
<evidence type="ECO:0000313" key="10">
    <source>
        <dbReference type="EMBL" id="HFC47264.1"/>
    </source>
</evidence>
<feature type="transmembrane region" description="Helical" evidence="8">
    <location>
        <begin position="312"/>
        <end position="329"/>
    </location>
</feature>
<feature type="transmembrane region" description="Helical" evidence="8">
    <location>
        <begin position="52"/>
        <end position="71"/>
    </location>
</feature>
<evidence type="ECO:0000256" key="3">
    <source>
        <dbReference type="ARBA" id="ARBA00022676"/>
    </source>
</evidence>
<organism evidence="10">
    <name type="scientific">Dissulfuribacter thermophilus</name>
    <dbReference type="NCBI Taxonomy" id="1156395"/>
    <lineage>
        <taxon>Bacteria</taxon>
        <taxon>Pseudomonadati</taxon>
        <taxon>Thermodesulfobacteriota</taxon>
        <taxon>Dissulfuribacteria</taxon>
        <taxon>Dissulfuribacterales</taxon>
        <taxon>Dissulfuribacteraceae</taxon>
        <taxon>Dissulfuribacter</taxon>
    </lineage>
</organism>